<reference evidence="2 3" key="1">
    <citation type="submission" date="2015-04" db="EMBL/GenBank/DDBJ databases">
        <authorList>
            <person name="Heijne W.H."/>
            <person name="Fedorova N.D."/>
            <person name="Nierman W.C."/>
            <person name="Vollebregt A.W."/>
            <person name="Zhao Z."/>
            <person name="Wu L."/>
            <person name="Kumar M."/>
            <person name="Stam H."/>
            <person name="van den Berg M.A."/>
            <person name="Pel H.J."/>
        </authorList>
    </citation>
    <scope>NUCLEOTIDE SEQUENCE [LARGE SCALE GENOMIC DNA]</scope>
    <source>
        <strain evidence="2 3">CBS 393.64</strain>
    </source>
</reference>
<name>A0A0F4YL53_RASE3</name>
<comment type="caution">
    <text evidence="2">The sequence shown here is derived from an EMBL/GenBank/DDBJ whole genome shotgun (WGS) entry which is preliminary data.</text>
</comment>
<dbReference type="EMBL" id="LASV01000398">
    <property type="protein sequence ID" value="KKA18959.1"/>
    <property type="molecule type" value="Genomic_DNA"/>
</dbReference>
<feature type="compositionally biased region" description="Low complexity" evidence="1">
    <location>
        <begin position="50"/>
        <end position="60"/>
    </location>
</feature>
<evidence type="ECO:0000313" key="2">
    <source>
        <dbReference type="EMBL" id="KKA18959.1"/>
    </source>
</evidence>
<sequence length="186" mass="20281">MSTDIDGDSEMLSSSGSASPAGARTPTETRQQFAGSELSPPGSQTRSQHGVTGQATASSTGGAGGFEKTGESHTPTDGKAQTTEQKEQPGASWMNQRAQEEYQRALESVVDKDFSLRTDIAYRGIRRPVRRERYDWTRVLDAVLALLIEFGSRICRMMTWYAGCPFPADSNRNSSQGLRGRDNHTS</sequence>
<organism evidence="2 3">
    <name type="scientific">Rasamsonia emersonii (strain ATCC 16479 / CBS 393.64 / IMI 116815)</name>
    <dbReference type="NCBI Taxonomy" id="1408163"/>
    <lineage>
        <taxon>Eukaryota</taxon>
        <taxon>Fungi</taxon>
        <taxon>Dikarya</taxon>
        <taxon>Ascomycota</taxon>
        <taxon>Pezizomycotina</taxon>
        <taxon>Eurotiomycetes</taxon>
        <taxon>Eurotiomycetidae</taxon>
        <taxon>Eurotiales</taxon>
        <taxon>Trichocomaceae</taxon>
        <taxon>Rasamsonia</taxon>
    </lineage>
</organism>
<accession>A0A0F4YL53</accession>
<dbReference type="OrthoDB" id="5377039at2759"/>
<proteinExistence type="predicted"/>
<keyword evidence="3" id="KW-1185">Reference proteome</keyword>
<dbReference type="Proteomes" id="UP000053958">
    <property type="component" value="Unassembled WGS sequence"/>
</dbReference>
<dbReference type="RefSeq" id="XP_013325571.1">
    <property type="nucleotide sequence ID" value="XM_013470117.1"/>
</dbReference>
<protein>
    <submittedName>
        <fullName evidence="2">Uncharacterized protein</fullName>
    </submittedName>
</protein>
<evidence type="ECO:0000313" key="3">
    <source>
        <dbReference type="Proteomes" id="UP000053958"/>
    </source>
</evidence>
<gene>
    <name evidence="2" type="ORF">T310_7073</name>
</gene>
<evidence type="ECO:0000256" key="1">
    <source>
        <dbReference type="SAM" id="MobiDB-lite"/>
    </source>
</evidence>
<dbReference type="GeneID" id="25319349"/>
<feature type="compositionally biased region" description="Low complexity" evidence="1">
    <location>
        <begin position="13"/>
        <end position="23"/>
    </location>
</feature>
<dbReference type="AlphaFoldDB" id="A0A0F4YL53"/>
<feature type="region of interest" description="Disordered" evidence="1">
    <location>
        <begin position="1"/>
        <end position="99"/>
    </location>
</feature>